<dbReference type="OrthoDB" id="9802365at2"/>
<dbReference type="Pfam" id="PF00633">
    <property type="entry name" value="HHH"/>
    <property type="match status" value="1"/>
</dbReference>
<dbReference type="FunFam" id="1.10.340.30:FF:000002">
    <property type="entry name" value="Adenine DNA glycosylase"/>
    <property type="match status" value="1"/>
</dbReference>
<sequence length="356" mass="39631">MPTPKPSKSAQQKPAQAEGAAALTADLVTWFRKEGKDYPWRRTHDPYAVLVSEIMLQQTQIATVLDRGFYARWMEKFPNFQTLAAASESEVLGAWQGLGYYRRARNLHKLAQVIVSDHGGLFPRDPEVIRSLPGIGPYTAGAISSFAFGLAEPIVDGNIARVLSRLDNDATPVDSTPGIKRLWDRAKELVQATEDPRALNSALMELGQTICKPAKPVCDACPVHHHCLADEPETLPVKGARPEITEVTERVFFLRTGQGILLEQETGSRRTGLWKLPALPEEFSVKPPSVLLKTTYGITRYKVTLWVHEVPGKPTQTWPESHRLIPLDELSALPMPSPYRRALERLLASSGEFRLE</sequence>
<evidence type="ECO:0000256" key="5">
    <source>
        <dbReference type="ARBA" id="ARBA00012045"/>
    </source>
</evidence>
<dbReference type="PANTHER" id="PTHR42944:SF1">
    <property type="entry name" value="ADENINE DNA GLYCOSYLASE"/>
    <property type="match status" value="1"/>
</dbReference>
<dbReference type="InterPro" id="IPR003265">
    <property type="entry name" value="HhH-GPD_domain"/>
</dbReference>
<dbReference type="GO" id="GO:0051539">
    <property type="term" value="F:4 iron, 4 sulfur cluster binding"/>
    <property type="evidence" value="ECO:0007669"/>
    <property type="project" value="UniProtKB-KW"/>
</dbReference>
<keyword evidence="9" id="KW-0227">DNA damage</keyword>
<keyword evidence="13" id="KW-0234">DNA repair</keyword>
<dbReference type="Proteomes" id="UP000321577">
    <property type="component" value="Unassembled WGS sequence"/>
</dbReference>
<dbReference type="GO" id="GO:0032357">
    <property type="term" value="F:oxidized purine DNA binding"/>
    <property type="evidence" value="ECO:0007669"/>
    <property type="project" value="TreeGrafter"/>
</dbReference>
<dbReference type="Pfam" id="PF00730">
    <property type="entry name" value="HhH-GPD"/>
    <property type="match status" value="1"/>
</dbReference>
<comment type="similarity">
    <text evidence="4">Belongs to the Nth/MutY family.</text>
</comment>
<keyword evidence="17" id="KW-1185">Reference proteome</keyword>
<reference evidence="16 17" key="1">
    <citation type="submission" date="2019-07" db="EMBL/GenBank/DDBJ databases">
        <title>Whole genome shotgun sequence of Brevifollis gellanilyticus NBRC 108608.</title>
        <authorList>
            <person name="Hosoyama A."/>
            <person name="Uohara A."/>
            <person name="Ohji S."/>
            <person name="Ichikawa N."/>
        </authorList>
    </citation>
    <scope>NUCLEOTIDE SEQUENCE [LARGE SCALE GENOMIC DNA]</scope>
    <source>
        <strain evidence="16 17">NBRC 108608</strain>
    </source>
</reference>
<dbReference type="AlphaFoldDB" id="A0A512M303"/>
<evidence type="ECO:0000256" key="10">
    <source>
        <dbReference type="ARBA" id="ARBA00022801"/>
    </source>
</evidence>
<evidence type="ECO:0000256" key="6">
    <source>
        <dbReference type="ARBA" id="ARBA00022023"/>
    </source>
</evidence>
<comment type="catalytic activity">
    <reaction evidence="1">
        <text>Hydrolyzes free adenine bases from 7,8-dihydro-8-oxoguanine:adenine mismatched double-stranded DNA, leaving an apurinic site.</text>
        <dbReference type="EC" id="3.2.2.31"/>
    </reaction>
</comment>
<protein>
    <recommendedName>
        <fullName evidence="6">Adenine DNA glycosylase</fullName>
        <ecNumber evidence="5">3.2.2.31</ecNumber>
    </recommendedName>
</protein>
<dbReference type="SMART" id="SM00478">
    <property type="entry name" value="ENDO3c"/>
    <property type="match status" value="1"/>
</dbReference>
<accession>A0A512M303</accession>
<dbReference type="Gene3D" id="1.10.340.30">
    <property type="entry name" value="Hypothetical protein, domain 2"/>
    <property type="match status" value="1"/>
</dbReference>
<evidence type="ECO:0000256" key="9">
    <source>
        <dbReference type="ARBA" id="ARBA00022763"/>
    </source>
</evidence>
<dbReference type="GO" id="GO:0006298">
    <property type="term" value="P:mismatch repair"/>
    <property type="evidence" value="ECO:0007669"/>
    <property type="project" value="TreeGrafter"/>
</dbReference>
<evidence type="ECO:0000256" key="12">
    <source>
        <dbReference type="ARBA" id="ARBA00023014"/>
    </source>
</evidence>
<keyword evidence="11" id="KW-0408">Iron</keyword>
<name>A0A512M303_9BACT</name>
<dbReference type="InterPro" id="IPR004036">
    <property type="entry name" value="Endonuclease-III-like_CS2"/>
</dbReference>
<comment type="cofactor">
    <cofactor evidence="2">
        <name>[4Fe-4S] cluster</name>
        <dbReference type="ChEBI" id="CHEBI:49883"/>
    </cofactor>
</comment>
<evidence type="ECO:0000256" key="14">
    <source>
        <dbReference type="ARBA" id="ARBA00023295"/>
    </source>
</evidence>
<dbReference type="RefSeq" id="WP_146848588.1">
    <property type="nucleotide sequence ID" value="NZ_BKAG01000002.1"/>
</dbReference>
<dbReference type="GO" id="GO:0034039">
    <property type="term" value="F:8-oxo-7,8-dihydroguanine DNA N-glycosylase activity"/>
    <property type="evidence" value="ECO:0007669"/>
    <property type="project" value="TreeGrafter"/>
</dbReference>
<keyword evidence="10" id="KW-0378">Hydrolase</keyword>
<proteinExistence type="inferred from homology"/>
<dbReference type="InterPro" id="IPR011257">
    <property type="entry name" value="DNA_glycosylase"/>
</dbReference>
<comment type="function">
    <text evidence="3">Adenine glycosylase active on G-A mispairs. MutY also corrects error-prone DNA synthesis past GO lesions which are due to the oxidatively damaged form of guanine: 7,8-dihydro-8-oxoguanine (8-oxo-dGTP).</text>
</comment>
<dbReference type="GO" id="GO:0046872">
    <property type="term" value="F:metal ion binding"/>
    <property type="evidence" value="ECO:0007669"/>
    <property type="project" value="UniProtKB-KW"/>
</dbReference>
<keyword evidence="14" id="KW-0326">Glycosidase</keyword>
<dbReference type="PANTHER" id="PTHR42944">
    <property type="entry name" value="ADENINE DNA GLYCOSYLASE"/>
    <property type="match status" value="1"/>
</dbReference>
<evidence type="ECO:0000259" key="15">
    <source>
        <dbReference type="SMART" id="SM00478"/>
    </source>
</evidence>
<organism evidence="16 17">
    <name type="scientific">Brevifollis gellanilyticus</name>
    <dbReference type="NCBI Taxonomy" id="748831"/>
    <lineage>
        <taxon>Bacteria</taxon>
        <taxon>Pseudomonadati</taxon>
        <taxon>Verrucomicrobiota</taxon>
        <taxon>Verrucomicrobiia</taxon>
        <taxon>Verrucomicrobiales</taxon>
        <taxon>Verrucomicrobiaceae</taxon>
    </lineage>
</organism>
<evidence type="ECO:0000256" key="11">
    <source>
        <dbReference type="ARBA" id="ARBA00023004"/>
    </source>
</evidence>
<evidence type="ECO:0000256" key="3">
    <source>
        <dbReference type="ARBA" id="ARBA00002933"/>
    </source>
</evidence>
<dbReference type="Gene3D" id="1.10.1670.10">
    <property type="entry name" value="Helix-hairpin-Helix base-excision DNA repair enzymes (C-terminal)"/>
    <property type="match status" value="1"/>
</dbReference>
<dbReference type="InterPro" id="IPR015797">
    <property type="entry name" value="NUDIX_hydrolase-like_dom_sf"/>
</dbReference>
<evidence type="ECO:0000313" key="16">
    <source>
        <dbReference type="EMBL" id="GEP41113.1"/>
    </source>
</evidence>
<keyword evidence="8" id="KW-0479">Metal-binding</keyword>
<evidence type="ECO:0000256" key="1">
    <source>
        <dbReference type="ARBA" id="ARBA00000843"/>
    </source>
</evidence>
<evidence type="ECO:0000256" key="4">
    <source>
        <dbReference type="ARBA" id="ARBA00008343"/>
    </source>
</evidence>
<dbReference type="GO" id="GO:0035485">
    <property type="term" value="F:adenine/guanine mispair binding"/>
    <property type="evidence" value="ECO:0007669"/>
    <property type="project" value="TreeGrafter"/>
</dbReference>
<dbReference type="CDD" id="cd00056">
    <property type="entry name" value="ENDO3c"/>
    <property type="match status" value="1"/>
</dbReference>
<dbReference type="PROSITE" id="PS01155">
    <property type="entry name" value="ENDONUCLEASE_III_2"/>
    <property type="match status" value="1"/>
</dbReference>
<dbReference type="InterPro" id="IPR023170">
    <property type="entry name" value="HhH_base_excis_C"/>
</dbReference>
<evidence type="ECO:0000256" key="13">
    <source>
        <dbReference type="ARBA" id="ARBA00023204"/>
    </source>
</evidence>
<dbReference type="SUPFAM" id="SSF48150">
    <property type="entry name" value="DNA-glycosylase"/>
    <property type="match status" value="1"/>
</dbReference>
<dbReference type="EMBL" id="BKAG01000002">
    <property type="protein sequence ID" value="GEP41113.1"/>
    <property type="molecule type" value="Genomic_DNA"/>
</dbReference>
<feature type="domain" description="HhH-GPD" evidence="15">
    <location>
        <begin position="55"/>
        <end position="209"/>
    </location>
</feature>
<evidence type="ECO:0000256" key="7">
    <source>
        <dbReference type="ARBA" id="ARBA00022485"/>
    </source>
</evidence>
<gene>
    <name evidence="16" type="ORF">BGE01nite_04040</name>
</gene>
<dbReference type="EC" id="3.2.2.31" evidence="5"/>
<dbReference type="GO" id="GO:0006284">
    <property type="term" value="P:base-excision repair"/>
    <property type="evidence" value="ECO:0007669"/>
    <property type="project" value="InterPro"/>
</dbReference>
<dbReference type="GO" id="GO:0000701">
    <property type="term" value="F:purine-specific mismatch base pair DNA N-glycosylase activity"/>
    <property type="evidence" value="ECO:0007669"/>
    <property type="project" value="UniProtKB-EC"/>
</dbReference>
<dbReference type="InterPro" id="IPR000445">
    <property type="entry name" value="HhH_motif"/>
</dbReference>
<evidence type="ECO:0000313" key="17">
    <source>
        <dbReference type="Proteomes" id="UP000321577"/>
    </source>
</evidence>
<evidence type="ECO:0000256" key="2">
    <source>
        <dbReference type="ARBA" id="ARBA00001966"/>
    </source>
</evidence>
<dbReference type="InterPro" id="IPR044298">
    <property type="entry name" value="MIG/MutY"/>
</dbReference>
<evidence type="ECO:0000256" key="8">
    <source>
        <dbReference type="ARBA" id="ARBA00022723"/>
    </source>
</evidence>
<keyword evidence="7" id="KW-0004">4Fe-4S</keyword>
<keyword evidence="12" id="KW-0411">Iron-sulfur</keyword>
<comment type="caution">
    <text evidence="16">The sequence shown here is derived from an EMBL/GenBank/DDBJ whole genome shotgun (WGS) entry which is preliminary data.</text>
</comment>
<dbReference type="SUPFAM" id="SSF55811">
    <property type="entry name" value="Nudix"/>
    <property type="match status" value="1"/>
</dbReference>